<dbReference type="InterPro" id="IPR040362">
    <property type="entry name" value="RELCH"/>
</dbReference>
<protein>
    <submittedName>
        <fullName evidence="1">Uncharacterized protein</fullName>
    </submittedName>
</protein>
<dbReference type="GO" id="GO:0005802">
    <property type="term" value="C:trans-Golgi network"/>
    <property type="evidence" value="ECO:0007669"/>
    <property type="project" value="InterPro"/>
</dbReference>
<evidence type="ECO:0000313" key="1">
    <source>
        <dbReference type="EMBL" id="CAL1537766.1"/>
    </source>
</evidence>
<proteinExistence type="predicted"/>
<sequence>FFCSVSRFPRPTCALSDLLVMSGGERAFVKLLSRFEGHIDQEWFEPWEELNWIVNNLLPRILEVTMTIGLAMQKVVHALCQFMFRLCRTFGRTFTEKKVKLKFEELVSIPANDFDPQVKQGHIAMTTCIVPMYASGVLMAFVTEEDKTQLSQFLSRVLCTLAFCQTSLDSLRATLIELSENPANHELLLS</sequence>
<reference evidence="1 2" key="1">
    <citation type="submission" date="2024-04" db="EMBL/GenBank/DDBJ databases">
        <authorList>
            <consortium name="Genoscope - CEA"/>
            <person name="William W."/>
        </authorList>
    </citation>
    <scope>NUCLEOTIDE SEQUENCE [LARGE SCALE GENOMIC DNA]</scope>
</reference>
<organism evidence="1 2">
    <name type="scientific">Lymnaea stagnalis</name>
    <name type="common">Great pond snail</name>
    <name type="synonym">Helix stagnalis</name>
    <dbReference type="NCBI Taxonomy" id="6523"/>
    <lineage>
        <taxon>Eukaryota</taxon>
        <taxon>Metazoa</taxon>
        <taxon>Spiralia</taxon>
        <taxon>Lophotrochozoa</taxon>
        <taxon>Mollusca</taxon>
        <taxon>Gastropoda</taxon>
        <taxon>Heterobranchia</taxon>
        <taxon>Euthyneura</taxon>
        <taxon>Panpulmonata</taxon>
        <taxon>Hygrophila</taxon>
        <taxon>Lymnaeoidea</taxon>
        <taxon>Lymnaeidae</taxon>
        <taxon>Lymnaea</taxon>
    </lineage>
</organism>
<dbReference type="GO" id="GO:0032367">
    <property type="term" value="P:intracellular cholesterol transport"/>
    <property type="evidence" value="ECO:0007669"/>
    <property type="project" value="InterPro"/>
</dbReference>
<keyword evidence="2" id="KW-1185">Reference proteome</keyword>
<evidence type="ECO:0000313" key="2">
    <source>
        <dbReference type="Proteomes" id="UP001497497"/>
    </source>
</evidence>
<feature type="non-terminal residue" evidence="1">
    <location>
        <position position="1"/>
    </location>
</feature>
<dbReference type="PANTHER" id="PTHR32059">
    <property type="entry name" value="RAB11-BINDING PROTEIN RELCH"/>
    <property type="match status" value="1"/>
</dbReference>
<dbReference type="Proteomes" id="UP001497497">
    <property type="component" value="Unassembled WGS sequence"/>
</dbReference>
<feature type="non-terminal residue" evidence="1">
    <location>
        <position position="190"/>
    </location>
</feature>
<comment type="caution">
    <text evidence="1">The sequence shown here is derived from an EMBL/GenBank/DDBJ whole genome shotgun (WGS) entry which is preliminary data.</text>
</comment>
<dbReference type="EMBL" id="CAXITT010000274">
    <property type="protein sequence ID" value="CAL1537766.1"/>
    <property type="molecule type" value="Genomic_DNA"/>
</dbReference>
<accession>A0AAV2HUG3</accession>
<dbReference type="GO" id="GO:0055037">
    <property type="term" value="C:recycling endosome"/>
    <property type="evidence" value="ECO:0007669"/>
    <property type="project" value="TreeGrafter"/>
</dbReference>
<dbReference type="AlphaFoldDB" id="A0AAV2HUG3"/>
<dbReference type="PANTHER" id="PTHR32059:SF0">
    <property type="entry name" value="RAB11-BINDING PROTEIN RELCH"/>
    <property type="match status" value="1"/>
</dbReference>
<name>A0AAV2HUG3_LYMST</name>
<gene>
    <name evidence="1" type="ORF">GSLYS_00011668001</name>
</gene>